<dbReference type="GO" id="GO:0003924">
    <property type="term" value="F:GTPase activity"/>
    <property type="evidence" value="ECO:0007669"/>
    <property type="project" value="TreeGrafter"/>
</dbReference>
<dbReference type="InterPro" id="IPR030228">
    <property type="entry name" value="Gpn3"/>
</dbReference>
<evidence type="ECO:0000256" key="1">
    <source>
        <dbReference type="ARBA" id="ARBA00002411"/>
    </source>
</evidence>
<evidence type="ECO:0000256" key="7">
    <source>
        <dbReference type="ARBA" id="ARBA00029702"/>
    </source>
</evidence>
<feature type="compositionally biased region" description="Basic residues" evidence="9">
    <location>
        <begin position="201"/>
        <end position="216"/>
    </location>
</feature>
<evidence type="ECO:0000256" key="6">
    <source>
        <dbReference type="ARBA" id="ARBA00023134"/>
    </source>
</evidence>
<feature type="domain" description="C2H2-type" evidence="10">
    <location>
        <begin position="65"/>
        <end position="92"/>
    </location>
</feature>
<dbReference type="InterPro" id="IPR036236">
    <property type="entry name" value="Znf_C2H2_sf"/>
</dbReference>
<dbReference type="AlphaFoldDB" id="A0A4S2JNZ4"/>
<comment type="similarity">
    <text evidence="2">Belongs to the GPN-loop GTPase family.</text>
</comment>
<keyword evidence="8" id="KW-0862">Zinc</keyword>
<feature type="domain" description="C2H2-type" evidence="10">
    <location>
        <begin position="117"/>
        <end position="144"/>
    </location>
</feature>
<keyword evidence="5" id="KW-0378">Hydrolase</keyword>
<evidence type="ECO:0000313" key="11">
    <source>
        <dbReference type="EMBL" id="TGZ37915.1"/>
    </source>
</evidence>
<dbReference type="InterPro" id="IPR027417">
    <property type="entry name" value="P-loop_NTPase"/>
</dbReference>
<evidence type="ECO:0000256" key="3">
    <source>
        <dbReference type="ARBA" id="ARBA00014587"/>
    </source>
</evidence>
<feature type="domain" description="C2H2-type" evidence="10">
    <location>
        <begin position="176"/>
        <end position="203"/>
    </location>
</feature>
<dbReference type="Pfam" id="PF00096">
    <property type="entry name" value="zf-C2H2"/>
    <property type="match status" value="1"/>
</dbReference>
<dbReference type="PROSITE" id="PS00028">
    <property type="entry name" value="ZINC_FINGER_C2H2_1"/>
    <property type="match status" value="6"/>
</dbReference>
<dbReference type="PANTHER" id="PTHR21231:SF7">
    <property type="entry name" value="GPN-LOOP GTPASE 3"/>
    <property type="match status" value="1"/>
</dbReference>
<dbReference type="GO" id="GO:0008270">
    <property type="term" value="F:zinc ion binding"/>
    <property type="evidence" value="ECO:0007669"/>
    <property type="project" value="UniProtKB-KW"/>
</dbReference>
<dbReference type="FunFam" id="3.40.50.300:FF:000616">
    <property type="entry name" value="GPN-loop GTPase 3"/>
    <property type="match status" value="1"/>
</dbReference>
<dbReference type="SUPFAM" id="SSF52540">
    <property type="entry name" value="P-loop containing nucleoside triphosphate hydrolases"/>
    <property type="match status" value="1"/>
</dbReference>
<name>A0A4S2JNZ4_9HYME</name>
<keyword evidence="8" id="KW-0863">Zinc-finger</keyword>
<sequence>MDAPINKKCTECSMGMRSLQGYKRHYKQTHSEKRISCKECNATFNKKHQLVTHQASEHSIMPIVYKCDRCNRSYLNRSRFNRHQKTHEKRCPVPGCSEVFDKWTLLCEHRRTNHKDHKCDTCGKVFRSKARLILHCKIHSEDRLVFPCPYDTCHRFYFYKSNLDEHVRTSHLGKKFYCDICSVGYTSKRWLIAHIKRHYEPKKKKKKNREPRKKRKDVGVPKRSVMSALIGVDLPYSLEKMIRERETMINETSTYCSIMQQHAVDSGKTIDVVNLDPAAEHFDYEPLADVRDLIQLDDAMEDDEFNFGPNGGLVFCMEYLVENATWLEEKLGDTDDDYIIFDCPGQIELYTHMTVIRQLIAVLQKLNFRTCGIFLIDVQFMIDASKFLSGTLAALSVMINLEIPHISILSKMDLLSKSARKKLDSYIDPDPTSLLADTEGDPWNEKFRRLTESLGRIIADYSLVHFLPLNIKDEESIADIKLTIDNTIQYGEDADVKTRDFEEPKSVCVWYLLTSSKNITACLEDVKPQLPYLDKTRSQFGPLPITKVLRVMNAGGLGLGLKESNAALALL</sequence>
<proteinExistence type="inferred from homology"/>
<gene>
    <name evidence="11" type="ORF">DBV15_02184</name>
</gene>
<dbReference type="Gene3D" id="3.40.50.300">
    <property type="entry name" value="P-loop containing nucleotide triphosphate hydrolases"/>
    <property type="match status" value="1"/>
</dbReference>
<feature type="domain" description="C2H2-type" evidence="10">
    <location>
        <begin position="35"/>
        <end position="59"/>
    </location>
</feature>
<dbReference type="PANTHER" id="PTHR21231">
    <property type="entry name" value="XPA-BINDING PROTEIN 1-RELATED"/>
    <property type="match status" value="1"/>
</dbReference>
<dbReference type="InterPro" id="IPR013087">
    <property type="entry name" value="Znf_C2H2_type"/>
</dbReference>
<dbReference type="EMBL" id="QBLH01003504">
    <property type="protein sequence ID" value="TGZ37915.1"/>
    <property type="molecule type" value="Genomic_DNA"/>
</dbReference>
<dbReference type="SUPFAM" id="SSF57667">
    <property type="entry name" value="beta-beta-alpha zinc fingers"/>
    <property type="match status" value="3"/>
</dbReference>
<keyword evidence="6" id="KW-0342">GTP-binding</keyword>
<dbReference type="GO" id="GO:0005525">
    <property type="term" value="F:GTP binding"/>
    <property type="evidence" value="ECO:0007669"/>
    <property type="project" value="UniProtKB-KW"/>
</dbReference>
<dbReference type="Proteomes" id="UP000310200">
    <property type="component" value="Unassembled WGS sequence"/>
</dbReference>
<comment type="function">
    <text evidence="1">Small GTPase required for proper localization of RNA polymerase II (RNAPII). May act at an RNAP assembly step prior to nuclear import.</text>
</comment>
<feature type="domain" description="C2H2-type" evidence="10">
    <location>
        <begin position="146"/>
        <end position="176"/>
    </location>
</feature>
<feature type="domain" description="C2H2-type" evidence="10">
    <location>
        <begin position="7"/>
        <end position="35"/>
    </location>
</feature>
<reference evidence="11 12" key="1">
    <citation type="journal article" date="2019" name="Philos. Trans. R. Soc. Lond., B, Biol. Sci.">
        <title>Ant behaviour and brain gene expression of defending hosts depend on the ecological success of the intruding social parasite.</title>
        <authorList>
            <person name="Kaur R."/>
            <person name="Stoldt M."/>
            <person name="Jongepier E."/>
            <person name="Feldmeyer B."/>
            <person name="Menzel F."/>
            <person name="Bornberg-Bauer E."/>
            <person name="Foitzik S."/>
        </authorList>
    </citation>
    <scope>NUCLEOTIDE SEQUENCE [LARGE SCALE GENOMIC DNA]</scope>
    <source>
        <tissue evidence="11">Whole body</tissue>
    </source>
</reference>
<evidence type="ECO:0000256" key="9">
    <source>
        <dbReference type="SAM" id="MobiDB-lite"/>
    </source>
</evidence>
<keyword evidence="4" id="KW-0547">Nucleotide-binding</keyword>
<evidence type="ECO:0000256" key="4">
    <source>
        <dbReference type="ARBA" id="ARBA00022741"/>
    </source>
</evidence>
<accession>A0A4S2JNZ4</accession>
<dbReference type="InterPro" id="IPR004130">
    <property type="entry name" value="Gpn"/>
</dbReference>
<organism evidence="11 12">
    <name type="scientific">Temnothorax longispinosus</name>
    <dbReference type="NCBI Taxonomy" id="300112"/>
    <lineage>
        <taxon>Eukaryota</taxon>
        <taxon>Metazoa</taxon>
        <taxon>Ecdysozoa</taxon>
        <taxon>Arthropoda</taxon>
        <taxon>Hexapoda</taxon>
        <taxon>Insecta</taxon>
        <taxon>Pterygota</taxon>
        <taxon>Neoptera</taxon>
        <taxon>Endopterygota</taxon>
        <taxon>Hymenoptera</taxon>
        <taxon>Apocrita</taxon>
        <taxon>Aculeata</taxon>
        <taxon>Formicoidea</taxon>
        <taxon>Formicidae</taxon>
        <taxon>Myrmicinae</taxon>
        <taxon>Temnothorax</taxon>
    </lineage>
</organism>
<evidence type="ECO:0000256" key="5">
    <source>
        <dbReference type="ARBA" id="ARBA00022801"/>
    </source>
</evidence>
<dbReference type="CDD" id="cd17872">
    <property type="entry name" value="GPN3"/>
    <property type="match status" value="1"/>
</dbReference>
<feature type="region of interest" description="Disordered" evidence="9">
    <location>
        <begin position="201"/>
        <end position="220"/>
    </location>
</feature>
<dbReference type="SMART" id="SM00355">
    <property type="entry name" value="ZnF_C2H2"/>
    <property type="match status" value="7"/>
</dbReference>
<dbReference type="PROSITE" id="PS50157">
    <property type="entry name" value="ZINC_FINGER_C2H2_2"/>
    <property type="match status" value="6"/>
</dbReference>
<protein>
    <recommendedName>
        <fullName evidence="3">GPN-loop GTPase 3</fullName>
    </recommendedName>
    <alternativeName>
        <fullName evidence="7">ATP-binding domain 1 family member C</fullName>
    </alternativeName>
</protein>
<comment type="caution">
    <text evidence="11">The sequence shown here is derived from an EMBL/GenBank/DDBJ whole genome shotgun (WGS) entry which is preliminary data.</text>
</comment>
<dbReference type="STRING" id="300112.A0A4S2JNZ4"/>
<evidence type="ECO:0000259" key="10">
    <source>
        <dbReference type="PROSITE" id="PS50157"/>
    </source>
</evidence>
<keyword evidence="12" id="KW-1185">Reference proteome</keyword>
<evidence type="ECO:0000313" key="12">
    <source>
        <dbReference type="Proteomes" id="UP000310200"/>
    </source>
</evidence>
<dbReference type="Gene3D" id="3.30.160.60">
    <property type="entry name" value="Classic Zinc Finger"/>
    <property type="match status" value="3"/>
</dbReference>
<keyword evidence="8" id="KW-0479">Metal-binding</keyword>
<dbReference type="Pfam" id="PF03029">
    <property type="entry name" value="ATP_bind_1"/>
    <property type="match status" value="1"/>
</dbReference>
<evidence type="ECO:0000256" key="2">
    <source>
        <dbReference type="ARBA" id="ARBA00005290"/>
    </source>
</evidence>
<evidence type="ECO:0000256" key="8">
    <source>
        <dbReference type="PROSITE-ProRule" id="PRU00042"/>
    </source>
</evidence>